<evidence type="ECO:0000256" key="3">
    <source>
        <dbReference type="ARBA" id="ARBA00008055"/>
    </source>
</evidence>
<feature type="binding site" evidence="13">
    <location>
        <position position="273"/>
    </location>
    <ligand>
        <name>5-aminolevulinate</name>
        <dbReference type="ChEBI" id="CHEBI:356416"/>
        <label>2</label>
    </ligand>
</feature>
<evidence type="ECO:0000313" key="18">
    <source>
        <dbReference type="EMBL" id="RDU24552.1"/>
    </source>
</evidence>
<dbReference type="SMART" id="SM01004">
    <property type="entry name" value="ALAD"/>
    <property type="match status" value="1"/>
</dbReference>
<evidence type="ECO:0000256" key="10">
    <source>
        <dbReference type="ARBA" id="ARBA00025628"/>
    </source>
</evidence>
<evidence type="ECO:0000256" key="14">
    <source>
        <dbReference type="PIRSR" id="PIRSR001415-3"/>
    </source>
</evidence>
<keyword evidence="7" id="KW-0350">Heme biosynthesis</keyword>
<evidence type="ECO:0000313" key="19">
    <source>
        <dbReference type="Proteomes" id="UP000255036"/>
    </source>
</evidence>
<comment type="similarity">
    <text evidence="3 17">Belongs to the ALAD family.</text>
</comment>
<name>A0A371AYI0_9FIRM</name>
<comment type="subunit">
    <text evidence="4 16">Homooctamer.</text>
</comment>
<keyword evidence="19" id="KW-1185">Reference proteome</keyword>
<evidence type="ECO:0000256" key="5">
    <source>
        <dbReference type="ARBA" id="ARBA00012053"/>
    </source>
</evidence>
<evidence type="ECO:0000256" key="2">
    <source>
        <dbReference type="ARBA" id="ARBA00004694"/>
    </source>
</evidence>
<sequence length="327" mass="36804">MEMLKRPRRLRYKEGLRKMVRETRMDKSSLIYPLFVKDGTQIQEEIPSMVGQYRFSVDCLPFELERLSKAGISSVMLFGIPEEKDEAGSQAYQENGIIQRALNEAKKQFPNLYYITDVCLCEYTSNGHCGLLKGEEVDNDSTLSLLSKIALSHVEAGADMVAPSDMMDGRVLAIRRTLDKYHYTRVPILSYAVKYASAFYGPFREAAGSAPSFGDRKSYQMDYHNRREGIKEALLDVEEGADIIMVKPALSYLDIISEVSKVTTIPIAAYSVSGEYAMVKAASQMGWMEEDKMICEMAVSTFRAGASVYLTYFAKELAQFMDEGRIG</sequence>
<comment type="function">
    <text evidence="10">Catalyzes an early step in the biosynthesis of tetrapyrroles. Binds two molecules of 5-aminolevulinate per subunit, each at a distinct site, and catalyzes their condensation to form porphobilinogen.</text>
</comment>
<organism evidence="18 19">
    <name type="scientific">Anaerosacchariphilus polymeriproducens</name>
    <dbReference type="NCBI Taxonomy" id="1812858"/>
    <lineage>
        <taxon>Bacteria</taxon>
        <taxon>Bacillati</taxon>
        <taxon>Bacillota</taxon>
        <taxon>Clostridia</taxon>
        <taxon>Lachnospirales</taxon>
        <taxon>Lachnospiraceae</taxon>
        <taxon>Anaerosacchariphilus</taxon>
    </lineage>
</organism>
<feature type="binding site" evidence="14">
    <location>
        <position position="129"/>
    </location>
    <ligand>
        <name>Zn(2+)</name>
        <dbReference type="ChEBI" id="CHEBI:29105"/>
        <note>catalytic</note>
    </ligand>
</feature>
<proteinExistence type="inferred from homology"/>
<dbReference type="OrthoDB" id="9805001at2"/>
<evidence type="ECO:0000256" key="12">
    <source>
        <dbReference type="PIRSR" id="PIRSR001415-1"/>
    </source>
</evidence>
<evidence type="ECO:0000256" key="6">
    <source>
        <dbReference type="ARBA" id="ARBA00020771"/>
    </source>
</evidence>
<evidence type="ECO:0000256" key="8">
    <source>
        <dbReference type="ARBA" id="ARBA00023239"/>
    </source>
</evidence>
<dbReference type="GO" id="GO:0004655">
    <property type="term" value="F:porphobilinogen synthase activity"/>
    <property type="evidence" value="ECO:0007669"/>
    <property type="project" value="UniProtKB-EC"/>
</dbReference>
<dbReference type="PROSITE" id="PS00169">
    <property type="entry name" value="D_ALA_DEHYDRATASE"/>
    <property type="match status" value="1"/>
</dbReference>
<dbReference type="Pfam" id="PF00490">
    <property type="entry name" value="ALAD"/>
    <property type="match status" value="1"/>
</dbReference>
<keyword evidence="8 16" id="KW-0456">Lyase</keyword>
<evidence type="ECO:0000256" key="1">
    <source>
        <dbReference type="ARBA" id="ARBA00001947"/>
    </source>
</evidence>
<reference evidence="18 19" key="1">
    <citation type="submission" date="2018-07" db="EMBL/GenBank/DDBJ databases">
        <title>Anaerosacharophilus polymeroproducens gen. nov. sp. nov., an anaerobic bacterium isolated from salt field.</title>
        <authorList>
            <person name="Kim W."/>
            <person name="Yang S.-H."/>
            <person name="Oh J."/>
            <person name="Lee J.-H."/>
            <person name="Kwon K.K."/>
        </authorList>
    </citation>
    <scope>NUCLEOTIDE SEQUENCE [LARGE SCALE GENOMIC DNA]</scope>
    <source>
        <strain evidence="18 19">MCWD5</strain>
    </source>
</reference>
<feature type="active site" description="Schiff-base intermediate with substrate" evidence="12">
    <location>
        <position position="247"/>
    </location>
</feature>
<dbReference type="EC" id="4.2.1.24" evidence="5 16"/>
<dbReference type="InterPro" id="IPR013785">
    <property type="entry name" value="Aldolase_TIM"/>
</dbReference>
<feature type="binding site" evidence="13">
    <location>
        <position position="312"/>
    </location>
    <ligand>
        <name>5-aminolevulinate</name>
        <dbReference type="ChEBI" id="CHEBI:356416"/>
        <label>2</label>
    </ligand>
</feature>
<dbReference type="EMBL" id="QRCT01000012">
    <property type="protein sequence ID" value="RDU24552.1"/>
    <property type="molecule type" value="Genomic_DNA"/>
</dbReference>
<dbReference type="Gene3D" id="3.20.20.70">
    <property type="entry name" value="Aldolase class I"/>
    <property type="match status" value="1"/>
</dbReference>
<feature type="binding site" evidence="15">
    <location>
        <position position="232"/>
    </location>
    <ligand>
        <name>Mg(2+)</name>
        <dbReference type="ChEBI" id="CHEBI:18420"/>
    </ligand>
</feature>
<dbReference type="GO" id="GO:0008270">
    <property type="term" value="F:zinc ion binding"/>
    <property type="evidence" value="ECO:0007669"/>
    <property type="project" value="TreeGrafter"/>
</dbReference>
<comment type="pathway">
    <text evidence="2">Porphyrin-containing compound metabolism; protoporphyrin-IX biosynthesis; coproporphyrinogen-III from 5-aminolevulinate: step 1/4.</text>
</comment>
<dbReference type="PANTHER" id="PTHR11458">
    <property type="entry name" value="DELTA-AMINOLEVULINIC ACID DEHYDRATASE"/>
    <property type="match status" value="1"/>
</dbReference>
<dbReference type="FunFam" id="3.20.20.70:FF:000019">
    <property type="entry name" value="Delta-aminolevulinic acid dehydratase"/>
    <property type="match status" value="1"/>
</dbReference>
<dbReference type="GO" id="GO:0006782">
    <property type="term" value="P:protoporphyrinogen IX biosynthetic process"/>
    <property type="evidence" value="ECO:0007669"/>
    <property type="project" value="UniProtKB-UniPathway"/>
</dbReference>
<dbReference type="RefSeq" id="WP_115480785.1">
    <property type="nucleotide sequence ID" value="NZ_QRCT01000012.1"/>
</dbReference>
<keyword evidence="9 16" id="KW-0627">Porphyrin biosynthesis</keyword>
<feature type="binding site" evidence="14">
    <location>
        <position position="119"/>
    </location>
    <ligand>
        <name>Zn(2+)</name>
        <dbReference type="ChEBI" id="CHEBI:29105"/>
        <note>catalytic</note>
    </ligand>
</feature>
<dbReference type="SUPFAM" id="SSF51569">
    <property type="entry name" value="Aldolase"/>
    <property type="match status" value="1"/>
</dbReference>
<accession>A0A371AYI0</accession>
<dbReference type="InterPro" id="IPR001731">
    <property type="entry name" value="ALAD"/>
</dbReference>
<evidence type="ECO:0000256" key="17">
    <source>
        <dbReference type="RuleBase" id="RU004161"/>
    </source>
</evidence>
<feature type="active site" description="Schiff-base intermediate with substrate" evidence="12">
    <location>
        <position position="194"/>
    </location>
</feature>
<gene>
    <name evidence="18" type="ORF">DWV06_03560</name>
</gene>
<dbReference type="CDD" id="cd00384">
    <property type="entry name" value="ALAD_PBGS"/>
    <property type="match status" value="1"/>
</dbReference>
<protein>
    <recommendedName>
        <fullName evidence="6 16">Delta-aminolevulinic acid dehydratase</fullName>
        <ecNumber evidence="5 16">4.2.1.24</ecNumber>
    </recommendedName>
</protein>
<dbReference type="UniPathway" id="UPA00251">
    <property type="reaction ID" value="UER00318"/>
</dbReference>
<dbReference type="NCBIfam" id="NF006762">
    <property type="entry name" value="PRK09283.1"/>
    <property type="match status" value="1"/>
</dbReference>
<feature type="binding site" evidence="13">
    <location>
        <position position="216"/>
    </location>
    <ligand>
        <name>5-aminolevulinate</name>
        <dbReference type="ChEBI" id="CHEBI:356416"/>
        <label>1</label>
    </ligand>
</feature>
<comment type="caution">
    <text evidence="18">The sequence shown here is derived from an EMBL/GenBank/DDBJ whole genome shotgun (WGS) entry which is preliminary data.</text>
</comment>
<evidence type="ECO:0000256" key="7">
    <source>
        <dbReference type="ARBA" id="ARBA00023133"/>
    </source>
</evidence>
<evidence type="ECO:0000256" key="13">
    <source>
        <dbReference type="PIRSR" id="PIRSR001415-2"/>
    </source>
</evidence>
<dbReference type="PANTHER" id="PTHR11458:SF0">
    <property type="entry name" value="DELTA-AMINOLEVULINIC ACID DEHYDRATASE"/>
    <property type="match status" value="1"/>
</dbReference>
<evidence type="ECO:0000256" key="9">
    <source>
        <dbReference type="ARBA" id="ARBA00023244"/>
    </source>
</evidence>
<dbReference type="GO" id="GO:0005829">
    <property type="term" value="C:cytosol"/>
    <property type="evidence" value="ECO:0007669"/>
    <property type="project" value="TreeGrafter"/>
</dbReference>
<comment type="catalytic activity">
    <reaction evidence="11 16">
        <text>2 5-aminolevulinate = porphobilinogen + 2 H2O + H(+)</text>
        <dbReference type="Rhea" id="RHEA:24064"/>
        <dbReference type="ChEBI" id="CHEBI:15377"/>
        <dbReference type="ChEBI" id="CHEBI:15378"/>
        <dbReference type="ChEBI" id="CHEBI:58126"/>
        <dbReference type="ChEBI" id="CHEBI:356416"/>
        <dbReference type="EC" id="4.2.1.24"/>
    </reaction>
</comment>
<dbReference type="InterPro" id="IPR030656">
    <property type="entry name" value="ALAD_AS"/>
</dbReference>
<evidence type="ECO:0000256" key="16">
    <source>
        <dbReference type="RuleBase" id="RU000515"/>
    </source>
</evidence>
<comment type="cofactor">
    <cofactor evidence="1">
        <name>Zn(2+)</name>
        <dbReference type="ChEBI" id="CHEBI:29105"/>
    </cofactor>
</comment>
<feature type="binding site" evidence="13">
    <location>
        <position position="204"/>
    </location>
    <ligand>
        <name>5-aminolevulinate</name>
        <dbReference type="ChEBI" id="CHEBI:356416"/>
        <label>1</label>
    </ligand>
</feature>
<feature type="binding site" evidence="14">
    <location>
        <position position="121"/>
    </location>
    <ligand>
        <name>Zn(2+)</name>
        <dbReference type="ChEBI" id="CHEBI:29105"/>
        <note>catalytic</note>
    </ligand>
</feature>
<keyword evidence="14" id="KW-0479">Metal-binding</keyword>
<evidence type="ECO:0000256" key="11">
    <source>
        <dbReference type="ARBA" id="ARBA00047651"/>
    </source>
</evidence>
<dbReference type="Proteomes" id="UP000255036">
    <property type="component" value="Unassembled WGS sequence"/>
</dbReference>
<evidence type="ECO:0000256" key="4">
    <source>
        <dbReference type="ARBA" id="ARBA00011823"/>
    </source>
</evidence>
<dbReference type="PRINTS" id="PR00144">
    <property type="entry name" value="DALDHYDRTASE"/>
</dbReference>
<keyword evidence="14" id="KW-0862">Zinc</keyword>
<evidence type="ECO:0000256" key="15">
    <source>
        <dbReference type="PIRSR" id="PIRSR001415-5"/>
    </source>
</evidence>
<dbReference type="AlphaFoldDB" id="A0A371AYI0"/>
<keyword evidence="15" id="KW-0460">Magnesium</keyword>
<dbReference type="PIRSF" id="PIRSF001415">
    <property type="entry name" value="Porphbilin_synth"/>
    <property type="match status" value="1"/>
</dbReference>